<feature type="compositionally biased region" description="Polar residues" evidence="1">
    <location>
        <begin position="603"/>
        <end position="613"/>
    </location>
</feature>
<name>A0ABR3WF23_9PEZI</name>
<reference evidence="3 4" key="1">
    <citation type="journal article" date="2024" name="Commun. Biol.">
        <title>Comparative genomic analysis of thermophilic fungi reveals convergent evolutionary adaptations and gene losses.</title>
        <authorList>
            <person name="Steindorff A.S."/>
            <person name="Aguilar-Pontes M.V."/>
            <person name="Robinson A.J."/>
            <person name="Andreopoulos B."/>
            <person name="LaButti K."/>
            <person name="Kuo A."/>
            <person name="Mondo S."/>
            <person name="Riley R."/>
            <person name="Otillar R."/>
            <person name="Haridas S."/>
            <person name="Lipzen A."/>
            <person name="Grimwood J."/>
            <person name="Schmutz J."/>
            <person name="Clum A."/>
            <person name="Reid I.D."/>
            <person name="Moisan M.C."/>
            <person name="Butler G."/>
            <person name="Nguyen T.T.M."/>
            <person name="Dewar K."/>
            <person name="Conant G."/>
            <person name="Drula E."/>
            <person name="Henrissat B."/>
            <person name="Hansel C."/>
            <person name="Singer S."/>
            <person name="Hutchinson M.I."/>
            <person name="de Vries R.P."/>
            <person name="Natvig D.O."/>
            <person name="Powell A.J."/>
            <person name="Tsang A."/>
            <person name="Grigoriev I.V."/>
        </authorList>
    </citation>
    <scope>NUCLEOTIDE SEQUENCE [LARGE SCALE GENOMIC DNA]</scope>
    <source>
        <strain evidence="3 4">ATCC 24622</strain>
    </source>
</reference>
<feature type="region of interest" description="Disordered" evidence="1">
    <location>
        <begin position="1"/>
        <end position="87"/>
    </location>
</feature>
<comment type="caution">
    <text evidence="3">The sequence shown here is derived from an EMBL/GenBank/DDBJ whole genome shotgun (WGS) entry which is preliminary data.</text>
</comment>
<dbReference type="InterPro" id="IPR025124">
    <property type="entry name" value="Gag1-like_clamp"/>
</dbReference>
<evidence type="ECO:0000256" key="1">
    <source>
        <dbReference type="SAM" id="MobiDB-lite"/>
    </source>
</evidence>
<dbReference type="PANTHER" id="PTHR28065">
    <property type="entry name" value="FREQUENIN"/>
    <property type="match status" value="1"/>
</dbReference>
<feature type="compositionally biased region" description="Polar residues" evidence="1">
    <location>
        <begin position="126"/>
        <end position="139"/>
    </location>
</feature>
<feature type="region of interest" description="Disordered" evidence="1">
    <location>
        <begin position="122"/>
        <end position="222"/>
    </location>
</feature>
<feature type="region of interest" description="Disordered" evidence="1">
    <location>
        <begin position="250"/>
        <end position="282"/>
    </location>
</feature>
<feature type="compositionally biased region" description="Low complexity" evidence="1">
    <location>
        <begin position="575"/>
        <end position="584"/>
    </location>
</feature>
<proteinExistence type="predicted"/>
<feature type="compositionally biased region" description="Polar residues" evidence="1">
    <location>
        <begin position="24"/>
        <end position="33"/>
    </location>
</feature>
<dbReference type="EMBL" id="JAZHXJ010000459">
    <property type="protein sequence ID" value="KAL1860470.1"/>
    <property type="molecule type" value="Genomic_DNA"/>
</dbReference>
<organism evidence="3 4">
    <name type="scientific">Phialemonium thermophilum</name>
    <dbReference type="NCBI Taxonomy" id="223376"/>
    <lineage>
        <taxon>Eukaryota</taxon>
        <taxon>Fungi</taxon>
        <taxon>Dikarya</taxon>
        <taxon>Ascomycota</taxon>
        <taxon>Pezizomycotina</taxon>
        <taxon>Sordariomycetes</taxon>
        <taxon>Sordariomycetidae</taxon>
        <taxon>Cephalothecales</taxon>
        <taxon>Cephalothecaceae</taxon>
        <taxon>Phialemonium</taxon>
    </lineage>
</organism>
<protein>
    <recommendedName>
        <fullName evidence="2">Gag1-like clamp domain-containing protein</fullName>
    </recommendedName>
</protein>
<sequence>MGQEGGHIKPSLSHEDAGGESRLETSVSGQQHSAACKVGEKTKTQQQQQQYHHQDQHQKKMLFSDLYKSPKSPLSKLRHSHVQPAPVGSLDYHADLVSKDKTRQKEAVKRYLAEKVRNDWHFSWPPLSSRTEGKISSASEHGLDSEMAVGLEADGEGSLKAHATTSNELLEAHAGADSPAAELTSLPTSPAPFGGVVAPAEDSGEEADSESDAKSVYSTISEDTEHYRNRAEWVSDLSDEELPETLPSYLMKLPSNSSATEKARFAGKARRRRELREEATWNEGLACFTARRDAWTGARTVRVKPKPPTPVSQSPPRRLFRRTHSRTESNPSSPTTTPASLSAVMSAPTPVSSLSPTTSRLSDRSLPMDRETGTTSPSEPDSNLHKGKQQRNLSYPVETVIPIPPPLLPAQNPMRASIIPSIYPSLYDKVVVKGLQPSCPINLSDMVRACVVGWKRDGEWPPRPAPLDPFPSRTAAAAATVVVVRRKEKKPSAISTTTGAPPNAAQGEIGTHSRKNSTTGGGGSGRRMSFAGFMEMVSGERDKDKDKEGKEGKEDEGATGSTGKGIRRSLQKVLSFGHSHSNSPGGPPQSPPVPAADEKVAPIQQQDASKVSG</sequence>
<feature type="region of interest" description="Disordered" evidence="1">
    <location>
        <begin position="296"/>
        <end position="392"/>
    </location>
</feature>
<dbReference type="InterPro" id="IPR053274">
    <property type="entry name" value="Fluconazole_resistance"/>
</dbReference>
<feature type="domain" description="Gag1-like clamp" evidence="2">
    <location>
        <begin position="258"/>
        <end position="461"/>
    </location>
</feature>
<feature type="compositionally biased region" description="Basic and acidic residues" evidence="1">
    <location>
        <begin position="12"/>
        <end position="23"/>
    </location>
</feature>
<evidence type="ECO:0000313" key="3">
    <source>
        <dbReference type="EMBL" id="KAL1860470.1"/>
    </source>
</evidence>
<dbReference type="PANTHER" id="PTHR28065:SF1">
    <property type="entry name" value="DUF4050 DOMAIN-CONTAINING PROTEIN"/>
    <property type="match status" value="1"/>
</dbReference>
<feature type="compositionally biased region" description="Low complexity" evidence="1">
    <location>
        <begin position="328"/>
        <end position="360"/>
    </location>
</feature>
<feature type="region of interest" description="Disordered" evidence="1">
    <location>
        <begin position="488"/>
        <end position="613"/>
    </location>
</feature>
<keyword evidence="4" id="KW-1185">Reference proteome</keyword>
<feature type="compositionally biased region" description="Pro residues" evidence="1">
    <location>
        <begin position="585"/>
        <end position="594"/>
    </location>
</feature>
<dbReference type="Pfam" id="PF13259">
    <property type="entry name" value="clamp_Gag1-like"/>
    <property type="match status" value="1"/>
</dbReference>
<feature type="compositionally biased region" description="Basic and acidic residues" evidence="1">
    <location>
        <begin position="361"/>
        <end position="372"/>
    </location>
</feature>
<gene>
    <name evidence="3" type="ORF">VTK73DRAFT_7310</name>
</gene>
<feature type="compositionally biased region" description="Basic and acidic residues" evidence="1">
    <location>
        <begin position="538"/>
        <end position="556"/>
    </location>
</feature>
<dbReference type="Proteomes" id="UP001586593">
    <property type="component" value="Unassembled WGS sequence"/>
</dbReference>
<evidence type="ECO:0000259" key="2">
    <source>
        <dbReference type="Pfam" id="PF13259"/>
    </source>
</evidence>
<accession>A0ABR3WF23</accession>
<evidence type="ECO:0000313" key="4">
    <source>
        <dbReference type="Proteomes" id="UP001586593"/>
    </source>
</evidence>